<accession>A0A4Z0BB14</accession>
<proteinExistence type="predicted"/>
<dbReference type="Gene3D" id="3.30.1460.10">
    <property type="match status" value="1"/>
</dbReference>
<dbReference type="RefSeq" id="WP_135287302.1">
    <property type="nucleotide sequence ID" value="NZ_SMLL01000010.1"/>
</dbReference>
<dbReference type="AlphaFoldDB" id="A0A4Z0BB14"/>
<dbReference type="GO" id="GO:0030254">
    <property type="term" value="P:protein secretion by the type III secretion system"/>
    <property type="evidence" value="ECO:0007669"/>
    <property type="project" value="InterPro"/>
</dbReference>
<protein>
    <recommendedName>
        <fullName evidence="3">Type III secretion system chaperone</fullName>
    </recommendedName>
</protein>
<evidence type="ECO:0008006" key="3">
    <source>
        <dbReference type="Google" id="ProtNLM"/>
    </source>
</evidence>
<name>A0A4Z0BB14_9BURK</name>
<evidence type="ECO:0000313" key="2">
    <source>
        <dbReference type="Proteomes" id="UP000297564"/>
    </source>
</evidence>
<gene>
    <name evidence="1" type="ORF">EZ242_21745</name>
</gene>
<dbReference type="Proteomes" id="UP000297564">
    <property type="component" value="Unassembled WGS sequence"/>
</dbReference>
<comment type="caution">
    <text evidence="1">The sequence shown here is derived from an EMBL/GenBank/DDBJ whole genome shotgun (WGS) entry which is preliminary data.</text>
</comment>
<dbReference type="EMBL" id="SMLL01000010">
    <property type="protein sequence ID" value="TFY96272.1"/>
    <property type="molecule type" value="Genomic_DNA"/>
</dbReference>
<evidence type="ECO:0000313" key="1">
    <source>
        <dbReference type="EMBL" id="TFY96272.1"/>
    </source>
</evidence>
<sequence>MHFQELMNRLGVELRLPPPAPDPQGACALSLDGMTLSFYPDADDAVTLMCPLGQVDIGDLDTQESLLAGNLFPDGVGGSAVGLDAQGQAWLSQRFHPGQLAFPRFLASLERFANLAECWRQCLETRTMPRFTH</sequence>
<keyword evidence="2" id="KW-1185">Reference proteome</keyword>
<reference evidence="1 2" key="1">
    <citation type="submission" date="2019-03" db="EMBL/GenBank/DDBJ databases">
        <title>Ramlibacter rhizophilus CCTCC AB2015357, whole genome shotgun sequence.</title>
        <authorList>
            <person name="Zhang X."/>
            <person name="Feng G."/>
            <person name="Zhu H."/>
        </authorList>
    </citation>
    <scope>NUCLEOTIDE SEQUENCE [LARGE SCALE GENOMIC DNA]</scope>
    <source>
        <strain evidence="1 2">CCTCC AB2015357</strain>
    </source>
</reference>
<dbReference type="CDD" id="cd16364">
    <property type="entry name" value="T3SC_I-like"/>
    <property type="match status" value="1"/>
</dbReference>
<organism evidence="1 2">
    <name type="scientific">Ramlibacter rhizophilus</name>
    <dbReference type="NCBI Taxonomy" id="1781167"/>
    <lineage>
        <taxon>Bacteria</taxon>
        <taxon>Pseudomonadati</taxon>
        <taxon>Pseudomonadota</taxon>
        <taxon>Betaproteobacteria</taxon>
        <taxon>Burkholderiales</taxon>
        <taxon>Comamonadaceae</taxon>
        <taxon>Ramlibacter</taxon>
    </lineage>
</organism>
<dbReference type="InterPro" id="IPR010261">
    <property type="entry name" value="Tir_chaperone"/>
</dbReference>
<dbReference type="SUPFAM" id="SSF69635">
    <property type="entry name" value="Type III secretory system chaperone-like"/>
    <property type="match status" value="1"/>
</dbReference>
<dbReference type="Pfam" id="PF05932">
    <property type="entry name" value="CesT"/>
    <property type="match status" value="1"/>
</dbReference>